<feature type="signal peptide" evidence="1">
    <location>
        <begin position="1"/>
        <end position="23"/>
    </location>
</feature>
<dbReference type="SUPFAM" id="SSF50998">
    <property type="entry name" value="Quinoprotein alcohol dehydrogenase-like"/>
    <property type="match status" value="1"/>
</dbReference>
<gene>
    <name evidence="2" type="ORF">NCTC11388_02039</name>
</gene>
<evidence type="ECO:0008006" key="4">
    <source>
        <dbReference type="Google" id="ProtNLM"/>
    </source>
</evidence>
<organism evidence="2 3">
    <name type="scientific">Sphingobacterium spiritivorum</name>
    <name type="common">Flavobacterium spiritivorum</name>
    <dbReference type="NCBI Taxonomy" id="258"/>
    <lineage>
        <taxon>Bacteria</taxon>
        <taxon>Pseudomonadati</taxon>
        <taxon>Bacteroidota</taxon>
        <taxon>Sphingobacteriia</taxon>
        <taxon>Sphingobacteriales</taxon>
        <taxon>Sphingobacteriaceae</taxon>
        <taxon>Sphingobacterium</taxon>
    </lineage>
</organism>
<sequence>MISTIKNSLAMLAGLSLATASMTGCSKSDGGTTEPQDSKANYAITYSTTNGNYLLPIKDLMNGTISPVGKGTDVTSIFTWSENKIQKGKYFFNLDPEGSKFGKYNFESGELVTVKVVPFTKFSYPYLGWHTWIDDNTLAFGTRNGDEFAIMNATTLEILKSGKIQTGNQIPADHSIGINSAIPQGNKMLVTLTLKDLKTNTTLDNSYTATMDLNTFDNFKITGTESRSAPIGAIRNGYFHKFNDEGYTYLLSLPMKMLGGGKPHLPTAFFRIKNGETEFDKNYFFNTSKSLNGDHQLGVANLGNGKVIIANAKDAANMVKTKDDWWYAAMWEYYVVDVRSQQIVRRLDFPPLLNSTSAVVDNGVAYIAVNDPKADAIYIWSYDSKTDKLTKGAKVDGGTDDTPVLYNLK</sequence>
<dbReference type="PROSITE" id="PS51257">
    <property type="entry name" value="PROKAR_LIPOPROTEIN"/>
    <property type="match status" value="1"/>
</dbReference>
<dbReference type="InterPro" id="IPR011047">
    <property type="entry name" value="Quinoprotein_ADH-like_sf"/>
</dbReference>
<feature type="chain" id="PRO_5016631939" description="DUF4374 domain-containing protein" evidence="1">
    <location>
        <begin position="24"/>
        <end position="409"/>
    </location>
</feature>
<dbReference type="EMBL" id="UGYW01000002">
    <property type="protein sequence ID" value="SUJ10208.1"/>
    <property type="molecule type" value="Genomic_DNA"/>
</dbReference>
<evidence type="ECO:0000313" key="3">
    <source>
        <dbReference type="Proteomes" id="UP000254893"/>
    </source>
</evidence>
<accession>A0A380BZV6</accession>
<dbReference type="Proteomes" id="UP000254893">
    <property type="component" value="Unassembled WGS sequence"/>
</dbReference>
<dbReference type="RefSeq" id="WP_115170013.1">
    <property type="nucleotide sequence ID" value="NZ_UGYW01000002.1"/>
</dbReference>
<protein>
    <recommendedName>
        <fullName evidence="4">DUF4374 domain-containing protein</fullName>
    </recommendedName>
</protein>
<keyword evidence="1" id="KW-0732">Signal</keyword>
<name>A0A380BZV6_SPHSI</name>
<dbReference type="AlphaFoldDB" id="A0A380BZV6"/>
<evidence type="ECO:0000313" key="2">
    <source>
        <dbReference type="EMBL" id="SUJ10208.1"/>
    </source>
</evidence>
<reference evidence="2 3" key="1">
    <citation type="submission" date="2018-06" db="EMBL/GenBank/DDBJ databases">
        <authorList>
            <consortium name="Pathogen Informatics"/>
            <person name="Doyle S."/>
        </authorList>
    </citation>
    <scope>NUCLEOTIDE SEQUENCE [LARGE SCALE GENOMIC DNA]</scope>
    <source>
        <strain evidence="2 3">NCTC11388</strain>
    </source>
</reference>
<proteinExistence type="predicted"/>
<evidence type="ECO:0000256" key="1">
    <source>
        <dbReference type="SAM" id="SignalP"/>
    </source>
</evidence>